<feature type="transmembrane region" description="Helical" evidence="1">
    <location>
        <begin position="31"/>
        <end position="56"/>
    </location>
</feature>
<evidence type="ECO:0000259" key="2">
    <source>
        <dbReference type="Pfam" id="PF02932"/>
    </source>
</evidence>
<dbReference type="Pfam" id="PF02932">
    <property type="entry name" value="Neur_chan_memb"/>
    <property type="match status" value="1"/>
</dbReference>
<proteinExistence type="predicted"/>
<dbReference type="Gene3D" id="1.20.58.390">
    <property type="entry name" value="Neurotransmitter-gated ion-channel transmembrane domain"/>
    <property type="match status" value="1"/>
</dbReference>
<gene>
    <name evidence="3" type="ORF">Ciccas_007642</name>
</gene>
<name>A0ABD2Q2C9_9PLAT</name>
<dbReference type="Proteomes" id="UP001626550">
    <property type="component" value="Unassembled WGS sequence"/>
</dbReference>
<evidence type="ECO:0000313" key="4">
    <source>
        <dbReference type="Proteomes" id="UP001626550"/>
    </source>
</evidence>
<dbReference type="AlphaFoldDB" id="A0ABD2Q2C9"/>
<feature type="domain" description="Neurotransmitter-gated ion-channel transmembrane" evidence="2">
    <location>
        <begin position="18"/>
        <end position="209"/>
    </location>
</feature>
<keyword evidence="1" id="KW-1133">Transmembrane helix</keyword>
<keyword evidence="1" id="KW-0472">Membrane</keyword>
<sequence>MYLDSTAQLVIASLALTLSQSLSPPLTQFVFHLAGTYYCMSMTLISVSMFLCLFSINFHYRGDNRKPVPAWLIKIMSSRLARYGGFDLQVKTNASCSGEFDKIPSQETPHTDKSKISQLMNNYAHYAESLSSSSSSLLPPGRDTCASYYKVRTRNLCRHFAVIEKSIKLLRALEEQEDNTNRINEEWRTVGIFLDRIFFATYIVLTSCFLAFFLPRADSLDIDQSGAASSSNSTAKAFL</sequence>
<dbReference type="SUPFAM" id="SSF90112">
    <property type="entry name" value="Neurotransmitter-gated ion-channel transmembrane pore"/>
    <property type="match status" value="1"/>
</dbReference>
<comment type="caution">
    <text evidence="3">The sequence shown here is derived from an EMBL/GenBank/DDBJ whole genome shotgun (WGS) entry which is preliminary data.</text>
</comment>
<protein>
    <recommendedName>
        <fullName evidence="2">Neurotransmitter-gated ion-channel transmembrane domain-containing protein</fullName>
    </recommendedName>
</protein>
<keyword evidence="4" id="KW-1185">Reference proteome</keyword>
<dbReference type="InterPro" id="IPR038050">
    <property type="entry name" value="Neuro_actylchol_rec"/>
</dbReference>
<dbReference type="InterPro" id="IPR036719">
    <property type="entry name" value="Neuro-gated_channel_TM_sf"/>
</dbReference>
<feature type="transmembrane region" description="Helical" evidence="1">
    <location>
        <begin position="197"/>
        <end position="214"/>
    </location>
</feature>
<accession>A0ABD2Q2C9</accession>
<keyword evidence="1" id="KW-0812">Transmembrane</keyword>
<evidence type="ECO:0000256" key="1">
    <source>
        <dbReference type="SAM" id="Phobius"/>
    </source>
</evidence>
<dbReference type="InterPro" id="IPR006029">
    <property type="entry name" value="Neurotrans-gated_channel_TM"/>
</dbReference>
<dbReference type="EMBL" id="JBJKFK010001202">
    <property type="protein sequence ID" value="KAL3313754.1"/>
    <property type="molecule type" value="Genomic_DNA"/>
</dbReference>
<reference evidence="3 4" key="1">
    <citation type="submission" date="2024-11" db="EMBL/GenBank/DDBJ databases">
        <title>Adaptive evolution of stress response genes in parasites aligns with host niche diversity.</title>
        <authorList>
            <person name="Hahn C."/>
            <person name="Resl P."/>
        </authorList>
    </citation>
    <scope>NUCLEOTIDE SEQUENCE [LARGE SCALE GENOMIC DNA]</scope>
    <source>
        <strain evidence="3">EGGRZ-B1_66</strain>
        <tissue evidence="3">Body</tissue>
    </source>
</reference>
<evidence type="ECO:0000313" key="3">
    <source>
        <dbReference type="EMBL" id="KAL3313754.1"/>
    </source>
</evidence>
<organism evidence="3 4">
    <name type="scientific">Cichlidogyrus casuarinus</name>
    <dbReference type="NCBI Taxonomy" id="1844966"/>
    <lineage>
        <taxon>Eukaryota</taxon>
        <taxon>Metazoa</taxon>
        <taxon>Spiralia</taxon>
        <taxon>Lophotrochozoa</taxon>
        <taxon>Platyhelminthes</taxon>
        <taxon>Monogenea</taxon>
        <taxon>Monopisthocotylea</taxon>
        <taxon>Dactylogyridea</taxon>
        <taxon>Ancyrocephalidae</taxon>
        <taxon>Cichlidogyrus</taxon>
    </lineage>
</organism>